<organism evidence="1 2">
    <name type="scientific">Roseofilum reptotaenium AO1-A</name>
    <dbReference type="NCBI Taxonomy" id="1925591"/>
    <lineage>
        <taxon>Bacteria</taxon>
        <taxon>Bacillati</taxon>
        <taxon>Cyanobacteriota</taxon>
        <taxon>Cyanophyceae</taxon>
        <taxon>Desertifilales</taxon>
        <taxon>Desertifilaceae</taxon>
        <taxon>Roseofilum</taxon>
    </lineage>
</organism>
<name>A0A1L9QWH0_9CYAN</name>
<dbReference type="STRING" id="1925591.BI308_02645"/>
<dbReference type="EMBL" id="MLAW01000003">
    <property type="protein sequence ID" value="OJJ26976.1"/>
    <property type="molecule type" value="Genomic_DNA"/>
</dbReference>
<protein>
    <submittedName>
        <fullName evidence="1">Uncharacterized protein</fullName>
    </submittedName>
</protein>
<comment type="caution">
    <text evidence="1">The sequence shown here is derived from an EMBL/GenBank/DDBJ whole genome shotgun (WGS) entry which is preliminary data.</text>
</comment>
<keyword evidence="2" id="KW-1185">Reference proteome</keyword>
<reference evidence="1" key="1">
    <citation type="submission" date="2016-10" db="EMBL/GenBank/DDBJ databases">
        <title>CRISPR-Cas defence system in Roseofilum reptotaenium: evidence of a bacteriophage-cyanobacterium arms race in the coral black band disease.</title>
        <authorList>
            <person name="Buerger P."/>
            <person name="Wood-Charlson E.M."/>
            <person name="Weynberg K.D."/>
            <person name="Willis B."/>
            <person name="Van Oppen M.J."/>
        </authorList>
    </citation>
    <scope>NUCLEOTIDE SEQUENCE [LARGE SCALE GENOMIC DNA]</scope>
    <source>
        <strain evidence="1">AO1-A</strain>
    </source>
</reference>
<gene>
    <name evidence="1" type="ORF">BI308_02645</name>
</gene>
<dbReference type="Proteomes" id="UP000183940">
    <property type="component" value="Unassembled WGS sequence"/>
</dbReference>
<accession>A0A1L9QWH0</accession>
<proteinExistence type="predicted"/>
<dbReference type="AlphaFoldDB" id="A0A1L9QWH0"/>
<evidence type="ECO:0000313" key="1">
    <source>
        <dbReference type="EMBL" id="OJJ26976.1"/>
    </source>
</evidence>
<evidence type="ECO:0000313" key="2">
    <source>
        <dbReference type="Proteomes" id="UP000183940"/>
    </source>
</evidence>
<sequence length="69" mass="7745">MSRSPSNQPNLVAHQVVKGILERGQLTPKEYLIISSALISNMKLTQEMKQEINRILDALQTGRLKLVDS</sequence>